<dbReference type="AlphaFoldDB" id="A0A4Y9ZGN5"/>
<evidence type="ECO:0000313" key="3">
    <source>
        <dbReference type="Proteomes" id="UP000298061"/>
    </source>
</evidence>
<accession>A0A4Y9ZGN5</accession>
<dbReference type="EMBL" id="SFCI01002441">
    <property type="protein sequence ID" value="TFY73905.1"/>
    <property type="molecule type" value="Genomic_DNA"/>
</dbReference>
<organism evidence="2 3">
    <name type="scientific">Hericium alpestre</name>
    <dbReference type="NCBI Taxonomy" id="135208"/>
    <lineage>
        <taxon>Eukaryota</taxon>
        <taxon>Fungi</taxon>
        <taxon>Dikarya</taxon>
        <taxon>Basidiomycota</taxon>
        <taxon>Agaricomycotina</taxon>
        <taxon>Agaricomycetes</taxon>
        <taxon>Russulales</taxon>
        <taxon>Hericiaceae</taxon>
        <taxon>Hericium</taxon>
    </lineage>
</organism>
<name>A0A4Y9ZGN5_9AGAM</name>
<gene>
    <name evidence="2" type="ORF">EWM64_g10107</name>
</gene>
<reference evidence="2 3" key="1">
    <citation type="submission" date="2019-02" db="EMBL/GenBank/DDBJ databases">
        <title>Genome sequencing of the rare red list fungi Hericium alpestre (H. flagellum).</title>
        <authorList>
            <person name="Buettner E."/>
            <person name="Kellner H."/>
        </authorList>
    </citation>
    <scope>NUCLEOTIDE SEQUENCE [LARGE SCALE GENOMIC DNA]</scope>
    <source>
        <strain evidence="2 3">DSM 108284</strain>
    </source>
</reference>
<comment type="caution">
    <text evidence="2">The sequence shown here is derived from an EMBL/GenBank/DDBJ whole genome shotgun (WGS) entry which is preliminary data.</text>
</comment>
<dbReference type="STRING" id="135208.A0A4Y9ZGN5"/>
<evidence type="ECO:0000313" key="2">
    <source>
        <dbReference type="EMBL" id="TFY73905.1"/>
    </source>
</evidence>
<proteinExistence type="predicted"/>
<sequence>MQLGLGTGTSMAHNFISPQVQPHTSAVVQSATERKSSYWDAAIKSFLSSAGLIQALKGFEADMLVLNAEWERDEVPDALDELATDLKRLLGKGESSDHTPSRSLEERKVDYVHLEKDAGPRSQTSTNKSIALFLAHNRARNDASNRNEFLHAQKRRRLGSADQSMSPVADDDERAPSCARTDAKTVNRDVMMKFDIARNEEGPLRRTMKTEEHEPKLGTLDEKAKARIVGENGLTAERHPGVDERLQNIETHTAVRYVPSPPVSLLHRIKFIEDHIIQLEREYPPWAALHFNQPRRAYVPDSLNFLNQ</sequence>
<dbReference type="Proteomes" id="UP000298061">
    <property type="component" value="Unassembled WGS sequence"/>
</dbReference>
<feature type="region of interest" description="Disordered" evidence="1">
    <location>
        <begin position="153"/>
        <end position="179"/>
    </location>
</feature>
<protein>
    <submittedName>
        <fullName evidence="2">Uncharacterized protein</fullName>
    </submittedName>
</protein>
<dbReference type="OrthoDB" id="5531344at2759"/>
<keyword evidence="3" id="KW-1185">Reference proteome</keyword>
<evidence type="ECO:0000256" key="1">
    <source>
        <dbReference type="SAM" id="MobiDB-lite"/>
    </source>
</evidence>